<dbReference type="Proteomes" id="UP000823405">
    <property type="component" value="Unassembled WGS sequence"/>
</dbReference>
<dbReference type="OrthoDB" id="2418706at2759"/>
<feature type="non-terminal residue" evidence="2">
    <location>
        <position position="1"/>
    </location>
</feature>
<protein>
    <submittedName>
        <fullName evidence="2">Uncharacterized protein</fullName>
    </submittedName>
</protein>
<accession>A0A9P6UE09</accession>
<feature type="region of interest" description="Disordered" evidence="1">
    <location>
        <begin position="168"/>
        <end position="188"/>
    </location>
</feature>
<sequence length="255" mass="28577">GARPTLRFTESKNEKGQPFQVIADPHLFLDPFKTYCESSYGEKQFLMSATRLLRMAILDEQTRQQFNDEMVSRGTSAITWDECEVAFVDSVLTPTERFSTVARVAEIGRRVKESYRNFALRLQRSVRVYRIDDNNTTVLSGIMGSRRHNAGPSKATAPYSINAARTHLTGGSSLSKNDPERGNSDNSMNEELAHKGKAVNPVLEAQPDQELHPEGWFSLSEVKLDLICDVLTALSLTEGPYNPSRDDNSVKKSFQ</sequence>
<feature type="non-terminal residue" evidence="2">
    <location>
        <position position="255"/>
    </location>
</feature>
<evidence type="ECO:0000313" key="3">
    <source>
        <dbReference type="Proteomes" id="UP000823405"/>
    </source>
</evidence>
<reference evidence="2" key="1">
    <citation type="journal article" date="2020" name="Fungal Divers.">
        <title>Resolving the Mortierellaceae phylogeny through synthesis of multi-gene phylogenetics and phylogenomics.</title>
        <authorList>
            <person name="Vandepol N."/>
            <person name="Liber J."/>
            <person name="Desiro A."/>
            <person name="Na H."/>
            <person name="Kennedy M."/>
            <person name="Barry K."/>
            <person name="Grigoriev I.V."/>
            <person name="Miller A.N."/>
            <person name="O'Donnell K."/>
            <person name="Stajich J.E."/>
            <person name="Bonito G."/>
        </authorList>
    </citation>
    <scope>NUCLEOTIDE SEQUENCE</scope>
    <source>
        <strain evidence="2">NVP60</strain>
    </source>
</reference>
<organism evidence="2 3">
    <name type="scientific">Linnemannia gamsii</name>
    <dbReference type="NCBI Taxonomy" id="64522"/>
    <lineage>
        <taxon>Eukaryota</taxon>
        <taxon>Fungi</taxon>
        <taxon>Fungi incertae sedis</taxon>
        <taxon>Mucoromycota</taxon>
        <taxon>Mortierellomycotina</taxon>
        <taxon>Mortierellomycetes</taxon>
        <taxon>Mortierellales</taxon>
        <taxon>Mortierellaceae</taxon>
        <taxon>Linnemannia</taxon>
    </lineage>
</organism>
<gene>
    <name evidence="2" type="ORF">BGZ97_009402</name>
</gene>
<name>A0A9P6UE09_9FUNG</name>
<dbReference type="AlphaFoldDB" id="A0A9P6UE09"/>
<evidence type="ECO:0000313" key="2">
    <source>
        <dbReference type="EMBL" id="KAG0280454.1"/>
    </source>
</evidence>
<dbReference type="EMBL" id="JAAAIN010004505">
    <property type="protein sequence ID" value="KAG0280454.1"/>
    <property type="molecule type" value="Genomic_DNA"/>
</dbReference>
<comment type="caution">
    <text evidence="2">The sequence shown here is derived from an EMBL/GenBank/DDBJ whole genome shotgun (WGS) entry which is preliminary data.</text>
</comment>
<keyword evidence="3" id="KW-1185">Reference proteome</keyword>
<proteinExistence type="predicted"/>
<evidence type="ECO:0000256" key="1">
    <source>
        <dbReference type="SAM" id="MobiDB-lite"/>
    </source>
</evidence>